<dbReference type="PANTHER" id="PTHR43591:SF10">
    <property type="entry name" value="ABC TRANSMEMBRANE TYPE-1 DOMAIN-CONTAINING PROTEIN-RELATED"/>
    <property type="match status" value="1"/>
</dbReference>
<dbReference type="RefSeq" id="XP_030991417.1">
    <property type="nucleotide sequence ID" value="XM_031143968.1"/>
</dbReference>
<keyword evidence="4" id="KW-1185">Reference proteome</keyword>
<evidence type="ECO:0000256" key="1">
    <source>
        <dbReference type="ARBA" id="ARBA00038158"/>
    </source>
</evidence>
<dbReference type="Pfam" id="PF13489">
    <property type="entry name" value="Methyltransf_23"/>
    <property type="match status" value="1"/>
</dbReference>
<evidence type="ECO:0000256" key="2">
    <source>
        <dbReference type="SAM" id="MobiDB-lite"/>
    </source>
</evidence>
<evidence type="ECO:0000313" key="3">
    <source>
        <dbReference type="EMBL" id="TPX09706.1"/>
    </source>
</evidence>
<accession>A0A507ASP2</accession>
<feature type="region of interest" description="Disordered" evidence="2">
    <location>
        <begin position="1"/>
        <end position="52"/>
    </location>
</feature>
<dbReference type="EMBL" id="SKBQ01000063">
    <property type="protein sequence ID" value="TPX09706.1"/>
    <property type="molecule type" value="Genomic_DNA"/>
</dbReference>
<dbReference type="Proteomes" id="UP000319257">
    <property type="component" value="Unassembled WGS sequence"/>
</dbReference>
<comment type="similarity">
    <text evidence="1">Belongs to the methyltransferase superfamily. LaeA methyltransferase family.</text>
</comment>
<dbReference type="InterPro" id="IPR029063">
    <property type="entry name" value="SAM-dependent_MTases_sf"/>
</dbReference>
<dbReference type="Gene3D" id="3.40.50.150">
    <property type="entry name" value="Vaccinia Virus protein VP39"/>
    <property type="match status" value="1"/>
</dbReference>
<dbReference type="OrthoDB" id="2013972at2759"/>
<dbReference type="InParanoid" id="A0A507ASP2"/>
<feature type="compositionally biased region" description="Pro residues" evidence="2">
    <location>
        <begin position="7"/>
        <end position="27"/>
    </location>
</feature>
<dbReference type="GO" id="GO:0008168">
    <property type="term" value="F:methyltransferase activity"/>
    <property type="evidence" value="ECO:0007669"/>
    <property type="project" value="TreeGrafter"/>
</dbReference>
<name>A0A507ASP2_9PEZI</name>
<gene>
    <name evidence="3" type="ORF">E0L32_009045</name>
</gene>
<dbReference type="CDD" id="cd02440">
    <property type="entry name" value="AdoMet_MTases"/>
    <property type="match status" value="1"/>
</dbReference>
<dbReference type="GeneID" id="41976492"/>
<sequence>MSDKAPPSAPTTAPAPAPTETPAPAPAPAELVSAGASAPSATSGILEPEPANEGQSLVVFGIGRETVSGSDQRHGPERLGCSDFADEYPNAEVIGTDISPIQPSWIPPNLRFEIDDATLPWTFGSNVFDYIHMRYLFGSISDWQALFDQAYAACKPDGWVESFEMSSVARSDDDSVKEGSALETWSEAFVQGGKKFGRSFTIVDEDVQQKCMEKSGFTDIAVKDIKCPIGPWAREKKYKEMGMYSRAALEADIEGYVLMMFSTVFGWEKEQIQAYIALLRRQIRDPNVHCYYRMRISNMVYPPSLVLK</sequence>
<feature type="compositionally biased region" description="Low complexity" evidence="2">
    <location>
        <begin position="33"/>
        <end position="44"/>
    </location>
</feature>
<comment type="caution">
    <text evidence="3">The sequence shown here is derived from an EMBL/GenBank/DDBJ whole genome shotgun (WGS) entry which is preliminary data.</text>
</comment>
<dbReference type="AlphaFoldDB" id="A0A507ASP2"/>
<dbReference type="SUPFAM" id="SSF53335">
    <property type="entry name" value="S-adenosyl-L-methionine-dependent methyltransferases"/>
    <property type="match status" value="1"/>
</dbReference>
<dbReference type="STRING" id="1093900.A0A507ASP2"/>
<organism evidence="3 4">
    <name type="scientific">Thyridium curvatum</name>
    <dbReference type="NCBI Taxonomy" id="1093900"/>
    <lineage>
        <taxon>Eukaryota</taxon>
        <taxon>Fungi</taxon>
        <taxon>Dikarya</taxon>
        <taxon>Ascomycota</taxon>
        <taxon>Pezizomycotina</taxon>
        <taxon>Sordariomycetes</taxon>
        <taxon>Sordariomycetidae</taxon>
        <taxon>Thyridiales</taxon>
        <taxon>Thyridiaceae</taxon>
        <taxon>Thyridium</taxon>
    </lineage>
</organism>
<proteinExistence type="inferred from homology"/>
<evidence type="ECO:0008006" key="5">
    <source>
        <dbReference type="Google" id="ProtNLM"/>
    </source>
</evidence>
<reference evidence="3 4" key="1">
    <citation type="submission" date="2019-06" db="EMBL/GenBank/DDBJ databases">
        <title>Draft genome sequence of the filamentous fungus Phialemoniopsis curvata isolated from diesel fuel.</title>
        <authorList>
            <person name="Varaljay V.A."/>
            <person name="Lyon W.J."/>
            <person name="Crouch A.L."/>
            <person name="Drake C.E."/>
            <person name="Hollomon J.M."/>
            <person name="Nadeau L.J."/>
            <person name="Nunn H.S."/>
            <person name="Stevenson B.S."/>
            <person name="Bojanowski C.L."/>
            <person name="Crookes-Goodson W.J."/>
        </authorList>
    </citation>
    <scope>NUCLEOTIDE SEQUENCE [LARGE SCALE GENOMIC DNA]</scope>
    <source>
        <strain evidence="3 4">D216</strain>
    </source>
</reference>
<dbReference type="PANTHER" id="PTHR43591">
    <property type="entry name" value="METHYLTRANSFERASE"/>
    <property type="match status" value="1"/>
</dbReference>
<protein>
    <recommendedName>
        <fullName evidence="5">Methyltransferase</fullName>
    </recommendedName>
</protein>
<evidence type="ECO:0000313" key="4">
    <source>
        <dbReference type="Proteomes" id="UP000319257"/>
    </source>
</evidence>